<name>A0AA39X8C6_9PEZI</name>
<proteinExistence type="predicted"/>
<reference evidence="1" key="1">
    <citation type="submission" date="2023-06" db="EMBL/GenBank/DDBJ databases">
        <title>Genome-scale phylogeny and comparative genomics of the fungal order Sordariales.</title>
        <authorList>
            <consortium name="Lawrence Berkeley National Laboratory"/>
            <person name="Hensen N."/>
            <person name="Bonometti L."/>
            <person name="Westerberg I."/>
            <person name="Brannstrom I.O."/>
            <person name="Guillou S."/>
            <person name="Cros-Aarteil S."/>
            <person name="Calhoun S."/>
            <person name="Haridas S."/>
            <person name="Kuo A."/>
            <person name="Mondo S."/>
            <person name="Pangilinan J."/>
            <person name="Riley R."/>
            <person name="LaButti K."/>
            <person name="Andreopoulos B."/>
            <person name="Lipzen A."/>
            <person name="Chen C."/>
            <person name="Yanf M."/>
            <person name="Daum C."/>
            <person name="Ng V."/>
            <person name="Clum A."/>
            <person name="Steindorff A."/>
            <person name="Ohm R."/>
            <person name="Martin F."/>
            <person name="Silar P."/>
            <person name="Natvig D."/>
            <person name="Lalanne C."/>
            <person name="Gautier V."/>
            <person name="Ament-velasquez S.L."/>
            <person name="Kruys A."/>
            <person name="Hutchinson M.I."/>
            <person name="Powell A.J."/>
            <person name="Barry K."/>
            <person name="Miller A.N."/>
            <person name="Grigoriev I.V."/>
            <person name="Debuchy R."/>
            <person name="Gladieux P."/>
            <person name="Thoren M.H."/>
            <person name="Johannesson H."/>
        </authorList>
    </citation>
    <scope>NUCLEOTIDE SEQUENCE</scope>
    <source>
        <strain evidence="1">SMH3391-2</strain>
    </source>
</reference>
<dbReference type="AlphaFoldDB" id="A0AA39X8C6"/>
<accession>A0AA39X8C6</accession>
<evidence type="ECO:0000313" key="1">
    <source>
        <dbReference type="EMBL" id="KAK0629206.1"/>
    </source>
</evidence>
<sequence>MMVRRPTSLLRRAAPRRNIGPVVRCSTQLPALAAGQLSNMEHGVGVAGIAIFSAWRARIMGPCGPGIAS</sequence>
<comment type="caution">
    <text evidence="1">The sequence shown here is derived from an EMBL/GenBank/DDBJ whole genome shotgun (WGS) entry which is preliminary data.</text>
</comment>
<dbReference type="Proteomes" id="UP001174934">
    <property type="component" value="Unassembled WGS sequence"/>
</dbReference>
<dbReference type="EMBL" id="JAULSR010000002">
    <property type="protein sequence ID" value="KAK0629206.1"/>
    <property type="molecule type" value="Genomic_DNA"/>
</dbReference>
<evidence type="ECO:0000313" key="2">
    <source>
        <dbReference type="Proteomes" id="UP001174934"/>
    </source>
</evidence>
<keyword evidence="2" id="KW-1185">Reference proteome</keyword>
<protein>
    <submittedName>
        <fullName evidence="1">Uncharacterized protein</fullName>
    </submittedName>
</protein>
<organism evidence="1 2">
    <name type="scientific">Bombardia bombarda</name>
    <dbReference type="NCBI Taxonomy" id="252184"/>
    <lineage>
        <taxon>Eukaryota</taxon>
        <taxon>Fungi</taxon>
        <taxon>Dikarya</taxon>
        <taxon>Ascomycota</taxon>
        <taxon>Pezizomycotina</taxon>
        <taxon>Sordariomycetes</taxon>
        <taxon>Sordariomycetidae</taxon>
        <taxon>Sordariales</taxon>
        <taxon>Lasiosphaeriaceae</taxon>
        <taxon>Bombardia</taxon>
    </lineage>
</organism>
<gene>
    <name evidence="1" type="ORF">B0T17DRAFT_524937</name>
</gene>